<dbReference type="SUPFAM" id="SSF50156">
    <property type="entry name" value="PDZ domain-like"/>
    <property type="match status" value="1"/>
</dbReference>
<reference evidence="7" key="1">
    <citation type="submission" date="2020-08" db="EMBL/GenBank/DDBJ databases">
        <title>Genome public.</title>
        <authorList>
            <person name="Liu C."/>
            <person name="Sun Q."/>
        </authorList>
    </citation>
    <scope>NUCLEOTIDE SEQUENCE</scope>
    <source>
        <strain evidence="7">NSJ-23</strain>
    </source>
</reference>
<keyword evidence="5" id="KW-0812">Transmembrane</keyword>
<keyword evidence="3" id="KW-0378">Hydrolase</keyword>
<dbReference type="SUPFAM" id="SSF50494">
    <property type="entry name" value="Trypsin-like serine proteases"/>
    <property type="match status" value="1"/>
</dbReference>
<feature type="compositionally biased region" description="Low complexity" evidence="4">
    <location>
        <begin position="428"/>
        <end position="443"/>
    </location>
</feature>
<dbReference type="EMBL" id="JACOPO010000002">
    <property type="protein sequence ID" value="MBC5722049.1"/>
    <property type="molecule type" value="Genomic_DNA"/>
</dbReference>
<feature type="transmembrane region" description="Helical" evidence="5">
    <location>
        <begin position="49"/>
        <end position="71"/>
    </location>
</feature>
<dbReference type="InterPro" id="IPR009003">
    <property type="entry name" value="Peptidase_S1_PA"/>
</dbReference>
<evidence type="ECO:0000256" key="5">
    <source>
        <dbReference type="SAM" id="Phobius"/>
    </source>
</evidence>
<keyword evidence="5" id="KW-0472">Membrane</keyword>
<dbReference type="InterPro" id="IPR036034">
    <property type="entry name" value="PDZ_sf"/>
</dbReference>
<evidence type="ECO:0000313" key="8">
    <source>
        <dbReference type="Proteomes" id="UP000628736"/>
    </source>
</evidence>
<dbReference type="Gene3D" id="2.30.42.10">
    <property type="match status" value="1"/>
</dbReference>
<proteinExistence type="inferred from homology"/>
<dbReference type="InterPro" id="IPR001940">
    <property type="entry name" value="Peptidase_S1C"/>
</dbReference>
<dbReference type="GO" id="GO:0004252">
    <property type="term" value="F:serine-type endopeptidase activity"/>
    <property type="evidence" value="ECO:0007669"/>
    <property type="project" value="InterPro"/>
</dbReference>
<evidence type="ECO:0000259" key="6">
    <source>
        <dbReference type="PROSITE" id="PS50106"/>
    </source>
</evidence>
<evidence type="ECO:0000313" key="7">
    <source>
        <dbReference type="EMBL" id="MBC5722049.1"/>
    </source>
</evidence>
<name>A0A8J6M5X7_9FIRM</name>
<evidence type="ECO:0000256" key="4">
    <source>
        <dbReference type="SAM" id="MobiDB-lite"/>
    </source>
</evidence>
<accession>A0A8J6M5X7</accession>
<feature type="region of interest" description="Disordered" evidence="4">
    <location>
        <begin position="424"/>
        <end position="443"/>
    </location>
</feature>
<dbReference type="PRINTS" id="PR00834">
    <property type="entry name" value="PROTEASES2C"/>
</dbReference>
<dbReference type="PROSITE" id="PS50106">
    <property type="entry name" value="PDZ"/>
    <property type="match status" value="1"/>
</dbReference>
<dbReference type="SMART" id="SM00228">
    <property type="entry name" value="PDZ"/>
    <property type="match status" value="1"/>
</dbReference>
<organism evidence="7 8">
    <name type="scientific">Flintibacter hominis</name>
    <dbReference type="NCBI Taxonomy" id="2763048"/>
    <lineage>
        <taxon>Bacteria</taxon>
        <taxon>Bacillati</taxon>
        <taxon>Bacillota</taxon>
        <taxon>Clostridia</taxon>
        <taxon>Eubacteriales</taxon>
        <taxon>Flintibacter</taxon>
    </lineage>
</organism>
<gene>
    <name evidence="7" type="ORF">H8S11_04360</name>
</gene>
<comment type="caution">
    <text evidence="7">The sequence shown here is derived from an EMBL/GenBank/DDBJ whole genome shotgun (WGS) entry which is preliminary data.</text>
</comment>
<keyword evidence="5" id="KW-1133">Transmembrane helix</keyword>
<keyword evidence="2" id="KW-0645">Protease</keyword>
<dbReference type="CDD" id="cd06779">
    <property type="entry name" value="cpPDZ_Deg_HtrA-like"/>
    <property type="match status" value="1"/>
</dbReference>
<evidence type="ECO:0000256" key="2">
    <source>
        <dbReference type="ARBA" id="ARBA00022670"/>
    </source>
</evidence>
<dbReference type="InterPro" id="IPR043504">
    <property type="entry name" value="Peptidase_S1_PA_chymotrypsin"/>
</dbReference>
<keyword evidence="8" id="KW-1185">Reference proteome</keyword>
<dbReference type="InterPro" id="IPR051201">
    <property type="entry name" value="Chloro_Bact_Ser_Proteases"/>
</dbReference>
<dbReference type="Gene3D" id="2.40.10.10">
    <property type="entry name" value="Trypsin-like serine proteases"/>
    <property type="match status" value="2"/>
</dbReference>
<dbReference type="GO" id="GO:0006508">
    <property type="term" value="P:proteolysis"/>
    <property type="evidence" value="ECO:0007669"/>
    <property type="project" value="UniProtKB-KW"/>
</dbReference>
<dbReference type="Pfam" id="PF13365">
    <property type="entry name" value="Trypsin_2"/>
    <property type="match status" value="1"/>
</dbReference>
<evidence type="ECO:0000256" key="1">
    <source>
        <dbReference type="ARBA" id="ARBA00010541"/>
    </source>
</evidence>
<dbReference type="Proteomes" id="UP000628736">
    <property type="component" value="Unassembled WGS sequence"/>
</dbReference>
<dbReference type="Pfam" id="PF13180">
    <property type="entry name" value="PDZ_2"/>
    <property type="match status" value="1"/>
</dbReference>
<feature type="domain" description="PDZ" evidence="6">
    <location>
        <begin position="326"/>
        <end position="408"/>
    </location>
</feature>
<dbReference type="InterPro" id="IPR001478">
    <property type="entry name" value="PDZ"/>
</dbReference>
<dbReference type="PANTHER" id="PTHR43343">
    <property type="entry name" value="PEPTIDASE S12"/>
    <property type="match status" value="1"/>
</dbReference>
<comment type="similarity">
    <text evidence="1">Belongs to the peptidase S1C family.</text>
</comment>
<feature type="region of interest" description="Disordered" evidence="4">
    <location>
        <begin position="19"/>
        <end position="44"/>
    </location>
</feature>
<dbReference type="PANTHER" id="PTHR43343:SF3">
    <property type="entry name" value="PROTEASE DO-LIKE 8, CHLOROPLASTIC"/>
    <property type="match status" value="1"/>
</dbReference>
<dbReference type="RefSeq" id="WP_186852314.1">
    <property type="nucleotide sequence ID" value="NZ_JACOPO010000002.1"/>
</dbReference>
<protein>
    <submittedName>
        <fullName evidence="7">Trypsin-like peptidase domain-containing protein</fullName>
    </submittedName>
</protein>
<sequence length="457" mass="47932">MEYPDFSFYNSENDGYRGGFGDYTDPIPTSGGPAHPSEPPKKKGRGKRIAALLLACAVVGGGAGVGGAAVYQNLTAPDTVIYEGERPQVDTMVNTNSGQPMTPEQLYAANLPSCVGITVNTTVNIFGQTTTSAASGSGFVLTQDGYIVTNYHVIEEAVNDSSVTIEVSFSNGDKYTAKLVGGEKDNDVAVLKIEAAGLQPVTLGDSDQLVVGESVYAIGNPLGELTYTLTDGIVSALDRLITTSSKNANGQTETTTLNVLQTNCAINPGNSGGPLFDSYGNVVGIVSAKYTESTSGVSAEGLGFALPINDVKEIISDLIEHGYVTGKPYLGVQVNVVDESVQRYGIPAGAVVEYVAEGSCAQKAGLQVNDIITAIDDTAVDSPSALTAALSSDYKAGDTATLTVVRQQQEVKLTVTFDEKNAETEAANQNQQNTQQGQQQNPNGGYYYQWPFGSFGW</sequence>
<evidence type="ECO:0000256" key="3">
    <source>
        <dbReference type="ARBA" id="ARBA00022801"/>
    </source>
</evidence>
<dbReference type="AlphaFoldDB" id="A0A8J6M5X7"/>